<dbReference type="PANTHER" id="PTHR43217:SF1">
    <property type="entry name" value="SUCCINATE SEMIALDEHYDE DEHYDROGENASE [NAD(P)+] SAD"/>
    <property type="match status" value="1"/>
</dbReference>
<dbReference type="PANTHER" id="PTHR43217">
    <property type="entry name" value="SUCCINATE SEMIALDEHYDE DEHYDROGENASE [NAD(P)+] SAD"/>
    <property type="match status" value="1"/>
</dbReference>
<dbReference type="Gene3D" id="3.40.605.10">
    <property type="entry name" value="Aldehyde Dehydrogenase, Chain A, domain 1"/>
    <property type="match status" value="1"/>
</dbReference>
<dbReference type="InterPro" id="IPR015590">
    <property type="entry name" value="Aldehyde_DH_dom"/>
</dbReference>
<proteinExistence type="inferred from homology"/>
<evidence type="ECO:0000256" key="2">
    <source>
        <dbReference type="ARBA" id="ARBA00022857"/>
    </source>
</evidence>
<dbReference type="AlphaFoldDB" id="Q0YUF4"/>
<keyword evidence="2" id="KW-0521">NADP</keyword>
<dbReference type="Pfam" id="PF00171">
    <property type="entry name" value="Aldedh"/>
    <property type="match status" value="1"/>
</dbReference>
<dbReference type="Gene3D" id="3.40.309.10">
    <property type="entry name" value="Aldehyde Dehydrogenase, Chain A, domain 2"/>
    <property type="match status" value="1"/>
</dbReference>
<dbReference type="GO" id="GO:0004777">
    <property type="term" value="F:succinate-semialdehyde dehydrogenase (NAD+) activity"/>
    <property type="evidence" value="ECO:0007669"/>
    <property type="project" value="TreeGrafter"/>
</dbReference>
<comment type="similarity">
    <text evidence="1">Belongs to the aldehyde dehydrogenase family.</text>
</comment>
<dbReference type="CDD" id="cd07100">
    <property type="entry name" value="ALDH_SSADH1_GabD1"/>
    <property type="match status" value="1"/>
</dbReference>
<gene>
    <name evidence="5" type="ORF">CferDRAFT_2084</name>
</gene>
<dbReference type="InterPro" id="IPR016163">
    <property type="entry name" value="Ald_DH_C"/>
</dbReference>
<dbReference type="InterPro" id="IPR016162">
    <property type="entry name" value="Ald_DH_N"/>
</dbReference>
<feature type="domain" description="Aldehyde dehydrogenase" evidence="4">
    <location>
        <begin position="4"/>
        <end position="454"/>
    </location>
</feature>
<keyword evidence="3" id="KW-0560">Oxidoreductase</keyword>
<dbReference type="FunFam" id="3.40.605.10:FF:000012">
    <property type="entry name" value="NAD-dependent succinate-semialdehyde dehydrogenase"/>
    <property type="match status" value="1"/>
</dbReference>
<dbReference type="OrthoDB" id="781568at2"/>
<dbReference type="Proteomes" id="UP000004162">
    <property type="component" value="Unassembled WGS sequence"/>
</dbReference>
<dbReference type="InterPro" id="IPR047110">
    <property type="entry name" value="GABD/Sad-like"/>
</dbReference>
<evidence type="ECO:0000313" key="6">
    <source>
        <dbReference type="Proteomes" id="UP000004162"/>
    </source>
</evidence>
<name>Q0YUF4_9CHLB</name>
<comment type="caution">
    <text evidence="5">The sequence shown here is derived from an EMBL/GenBank/DDBJ whole genome shotgun (WGS) entry which is preliminary data.</text>
</comment>
<organism evidence="5 6">
    <name type="scientific">Chlorobium ferrooxidans DSM 13031</name>
    <dbReference type="NCBI Taxonomy" id="377431"/>
    <lineage>
        <taxon>Bacteria</taxon>
        <taxon>Pseudomonadati</taxon>
        <taxon>Chlorobiota</taxon>
        <taxon>Chlorobiia</taxon>
        <taxon>Chlorobiales</taxon>
        <taxon>Chlorobiaceae</taxon>
        <taxon>Chlorobium/Pelodictyon group</taxon>
        <taxon>Chlorobium</taxon>
    </lineage>
</organism>
<accession>Q0YUF4</accession>
<reference evidence="5 6" key="2">
    <citation type="submission" date="2006-07" db="EMBL/GenBank/DDBJ databases">
        <title>Sequencing of the draft genome and assembly of Chlorobium ferroxidans DSM 13031.</title>
        <authorList>
            <consortium name="US DOE Joint Genome Institute (JGI-PGF)"/>
            <person name="Copeland A."/>
            <person name="Lucas S."/>
            <person name="Lapidus A."/>
            <person name="Barry K."/>
            <person name="Glavina del Rio T."/>
            <person name="Dalin E."/>
            <person name="Tice H."/>
            <person name="Bruce D."/>
            <person name="Pitluck S."/>
            <person name="Richardson P."/>
        </authorList>
    </citation>
    <scope>NUCLEOTIDE SEQUENCE [LARGE SCALE GENOMIC DNA]</scope>
    <source>
        <strain evidence="5 6">DSM 13031</strain>
    </source>
</reference>
<dbReference type="RefSeq" id="WP_006365353.1">
    <property type="nucleotide sequence ID" value="NZ_AASE01000001.1"/>
</dbReference>
<dbReference type="InterPro" id="IPR016161">
    <property type="entry name" value="Ald_DH/histidinol_DH"/>
</dbReference>
<dbReference type="SUPFAM" id="SSF53720">
    <property type="entry name" value="ALDH-like"/>
    <property type="match status" value="1"/>
</dbReference>
<evidence type="ECO:0000256" key="3">
    <source>
        <dbReference type="ARBA" id="ARBA00023002"/>
    </source>
</evidence>
<dbReference type="InterPro" id="IPR044148">
    <property type="entry name" value="ALDH_GabD1-like"/>
</dbReference>
<evidence type="ECO:0000259" key="4">
    <source>
        <dbReference type="Pfam" id="PF00171"/>
    </source>
</evidence>
<evidence type="ECO:0000313" key="5">
    <source>
        <dbReference type="EMBL" id="EAT60077.1"/>
    </source>
</evidence>
<dbReference type="GO" id="GO:0004030">
    <property type="term" value="F:aldehyde dehydrogenase [NAD(P)+] activity"/>
    <property type="evidence" value="ECO:0007669"/>
    <property type="project" value="InterPro"/>
</dbReference>
<keyword evidence="6" id="KW-1185">Reference proteome</keyword>
<dbReference type="EMBL" id="AASE01000001">
    <property type="protein sequence ID" value="EAT60077.1"/>
    <property type="molecule type" value="Genomic_DNA"/>
</dbReference>
<evidence type="ECO:0000256" key="1">
    <source>
        <dbReference type="ARBA" id="ARBA00009986"/>
    </source>
</evidence>
<protein>
    <submittedName>
        <fullName evidence="5">Aldehyde dehydrogenase</fullName>
    </submittedName>
</protein>
<sequence length="458" mass="49856">MIITVNPSTEEPIAEYSVMTSAQIEAVITSADREYRFWKKEPLFRRVELMKRLATLLRVEKERHAAQISLEMGKPFSQAVAEVQKSALVCDYYAEHAESFLKPERSELDGGAKGVVKFEPIGLVLGIMPWNFPFWQVFRFAVPAIMAGNGVLLKHAPNVTGSAIAIEQLFRDAGFPEHLYRAVHTDLEDVDRLSGFMIDHPSVQGVSLTGSTAAGRAVAAKAGRALKRTVLELGGSDPYIVLDDAELNRAVALCAASRLLNSGQSCISAKRFIVHSRVFSEFENLLLQRMHSSVMGDPFDPAVDVGPLARADLRLQLHQQVLRTLSGGARLLCGGELPSGRGFFYPPTLLSGVCKGMVTYSEETFGPVATLIEAHDDHEAVRIANDTPYGLGSAVFSASTDRALAVADQLDAGNCFINSMVKSDPAMPFGGIKESGYGRELALYGIREFVNVKSFSVS</sequence>
<reference evidence="5 6" key="1">
    <citation type="submission" date="2006-07" db="EMBL/GenBank/DDBJ databases">
        <title>Annotation of the draft genome assembly of Chlorobium ferroxidans DSM 13031.</title>
        <authorList>
            <consortium name="US DOE Joint Genome Institute (JGI-ORNL)"/>
            <person name="Larimer F."/>
            <person name="Land M."/>
            <person name="Hauser L."/>
        </authorList>
    </citation>
    <scope>NUCLEOTIDE SEQUENCE [LARGE SCALE GENOMIC DNA]</scope>
    <source>
        <strain evidence="5 6">DSM 13031</strain>
    </source>
</reference>